<reference evidence="8" key="1">
    <citation type="journal article" date="2014" name="Proc. Natl. Acad. Sci. U.S.A.">
        <title>Extensive sampling of basidiomycete genomes demonstrates inadequacy of the white-rot/brown-rot paradigm for wood decay fungi.</title>
        <authorList>
            <person name="Riley R."/>
            <person name="Salamov A.A."/>
            <person name="Brown D.W."/>
            <person name="Nagy L.G."/>
            <person name="Floudas D."/>
            <person name="Held B.W."/>
            <person name="Levasseur A."/>
            <person name="Lombard V."/>
            <person name="Morin E."/>
            <person name="Otillar R."/>
            <person name="Lindquist E.A."/>
            <person name="Sun H."/>
            <person name="LaButti K.M."/>
            <person name="Schmutz J."/>
            <person name="Jabbour D."/>
            <person name="Luo H."/>
            <person name="Baker S.E."/>
            <person name="Pisabarro A.G."/>
            <person name="Walton J.D."/>
            <person name="Blanchette R.A."/>
            <person name="Henrissat B."/>
            <person name="Martin F."/>
            <person name="Cullen D."/>
            <person name="Hibbett D.S."/>
            <person name="Grigoriev I.V."/>
        </authorList>
    </citation>
    <scope>NUCLEOTIDE SEQUENCE [LARGE SCALE GENOMIC DNA]</scope>
    <source>
        <strain evidence="8">FD-172 SS1</strain>
    </source>
</reference>
<dbReference type="PANTHER" id="PTHR35201:SF4">
    <property type="entry name" value="BETA-PINACENE SYNTHASE-RELATED"/>
    <property type="match status" value="1"/>
</dbReference>
<comment type="similarity">
    <text evidence="2 6">Belongs to the terpene synthase family.</text>
</comment>
<evidence type="ECO:0000256" key="5">
    <source>
        <dbReference type="ARBA" id="ARBA00023239"/>
    </source>
</evidence>
<sequence>MTVTKFRLPDVLAILPFDYAVNPYMDTVGAQSYEWVKRYGIIADARLKKRFQYTRADYFVAAAFPTANAERYRLISDWHQIAFALDDVFDLGDLKDDKSAAEIYGRAVMHALDDPDTVDTRFPAAVAIADFWKRFIDIVSPSAGCRTRFIEGMRLFVESSVKDCGNRGQSSELTLEEHAAIRRDSTASRVVQVCNEVACEADLPDHVIDHPVIRRLRIRFSDIGVLCNDLYSFNGEQASGQTTNFVTIAMSELGLDLQAAVDYIGARTHAVLEDYLALKHTIPSWGPEIDAQVQRYVQGLEYTLAGNVHWSFGCRRYFGAEVEEVKRTLWVTLLPQKVY</sequence>
<dbReference type="PANTHER" id="PTHR35201">
    <property type="entry name" value="TERPENE SYNTHASE"/>
    <property type="match status" value="1"/>
</dbReference>
<gene>
    <name evidence="7" type="ORF">BOTBODRAFT_150401</name>
</gene>
<dbReference type="Pfam" id="PF19086">
    <property type="entry name" value="Terpene_syn_C_2"/>
    <property type="match status" value="1"/>
</dbReference>
<dbReference type="SFLD" id="SFLDS00005">
    <property type="entry name" value="Isoprenoid_Synthase_Type_I"/>
    <property type="match status" value="1"/>
</dbReference>
<organism evidence="7 8">
    <name type="scientific">Botryobasidium botryosum (strain FD-172 SS1)</name>
    <dbReference type="NCBI Taxonomy" id="930990"/>
    <lineage>
        <taxon>Eukaryota</taxon>
        <taxon>Fungi</taxon>
        <taxon>Dikarya</taxon>
        <taxon>Basidiomycota</taxon>
        <taxon>Agaricomycotina</taxon>
        <taxon>Agaricomycetes</taxon>
        <taxon>Cantharellales</taxon>
        <taxon>Botryobasidiaceae</taxon>
        <taxon>Botryobasidium</taxon>
    </lineage>
</organism>
<dbReference type="SUPFAM" id="SSF48576">
    <property type="entry name" value="Terpenoid synthases"/>
    <property type="match status" value="1"/>
</dbReference>
<comment type="cofactor">
    <cofactor evidence="1 6">
        <name>Mg(2+)</name>
        <dbReference type="ChEBI" id="CHEBI:18420"/>
    </cofactor>
</comment>
<protein>
    <recommendedName>
        <fullName evidence="6">Terpene synthase</fullName>
        <ecNumber evidence="6">4.2.3.-</ecNumber>
    </recommendedName>
</protein>
<dbReference type="SFLD" id="SFLDG01020">
    <property type="entry name" value="Terpene_Cyclase_Like_2"/>
    <property type="match status" value="1"/>
</dbReference>
<proteinExistence type="inferred from homology"/>
<evidence type="ECO:0000313" key="7">
    <source>
        <dbReference type="EMBL" id="KDQ21521.1"/>
    </source>
</evidence>
<dbReference type="OrthoDB" id="6486656at2759"/>
<evidence type="ECO:0000256" key="3">
    <source>
        <dbReference type="ARBA" id="ARBA00022723"/>
    </source>
</evidence>
<dbReference type="GO" id="GO:0008299">
    <property type="term" value="P:isoprenoid biosynthetic process"/>
    <property type="evidence" value="ECO:0007669"/>
    <property type="project" value="UniProtKB-ARBA"/>
</dbReference>
<dbReference type="GO" id="GO:0010333">
    <property type="term" value="F:terpene synthase activity"/>
    <property type="evidence" value="ECO:0007669"/>
    <property type="project" value="InterPro"/>
</dbReference>
<dbReference type="EMBL" id="KL198016">
    <property type="protein sequence ID" value="KDQ21521.1"/>
    <property type="molecule type" value="Genomic_DNA"/>
</dbReference>
<dbReference type="HOGENOM" id="CLU_042538_2_1_1"/>
<keyword evidence="4 6" id="KW-0460">Magnesium</keyword>
<dbReference type="Proteomes" id="UP000027195">
    <property type="component" value="Unassembled WGS sequence"/>
</dbReference>
<keyword evidence="5 6" id="KW-0456">Lyase</keyword>
<keyword evidence="3 6" id="KW-0479">Metal-binding</keyword>
<name>A0A067NCK3_BOTB1</name>
<dbReference type="Gene3D" id="1.10.600.10">
    <property type="entry name" value="Farnesyl Diphosphate Synthase"/>
    <property type="match status" value="1"/>
</dbReference>
<keyword evidence="8" id="KW-1185">Reference proteome</keyword>
<evidence type="ECO:0000313" key="8">
    <source>
        <dbReference type="Proteomes" id="UP000027195"/>
    </source>
</evidence>
<dbReference type="STRING" id="930990.A0A067NCK3"/>
<dbReference type="GO" id="GO:0046872">
    <property type="term" value="F:metal ion binding"/>
    <property type="evidence" value="ECO:0007669"/>
    <property type="project" value="UniProtKB-KW"/>
</dbReference>
<dbReference type="EC" id="4.2.3.-" evidence="6"/>
<evidence type="ECO:0000256" key="6">
    <source>
        <dbReference type="RuleBase" id="RU366034"/>
    </source>
</evidence>
<dbReference type="InParanoid" id="A0A067NCK3"/>
<dbReference type="InterPro" id="IPR034686">
    <property type="entry name" value="Terpene_cyclase-like_2"/>
</dbReference>
<dbReference type="InterPro" id="IPR008949">
    <property type="entry name" value="Isoprenoid_synthase_dom_sf"/>
</dbReference>
<dbReference type="AlphaFoldDB" id="A0A067NCK3"/>
<accession>A0A067NCK3</accession>
<evidence type="ECO:0000256" key="2">
    <source>
        <dbReference type="ARBA" id="ARBA00006333"/>
    </source>
</evidence>
<evidence type="ECO:0000256" key="4">
    <source>
        <dbReference type="ARBA" id="ARBA00022842"/>
    </source>
</evidence>
<evidence type="ECO:0000256" key="1">
    <source>
        <dbReference type="ARBA" id="ARBA00001946"/>
    </source>
</evidence>